<gene>
    <name evidence="1" type="ORF">E2C01_063361</name>
</gene>
<reference evidence="1 2" key="1">
    <citation type="submission" date="2019-05" db="EMBL/GenBank/DDBJ databases">
        <title>Another draft genome of Portunus trituberculatus and its Hox gene families provides insights of decapod evolution.</title>
        <authorList>
            <person name="Jeong J.-H."/>
            <person name="Song I."/>
            <person name="Kim S."/>
            <person name="Choi T."/>
            <person name="Kim D."/>
            <person name="Ryu S."/>
            <person name="Kim W."/>
        </authorList>
    </citation>
    <scope>NUCLEOTIDE SEQUENCE [LARGE SCALE GENOMIC DNA]</scope>
    <source>
        <tissue evidence="1">Muscle</tissue>
    </source>
</reference>
<keyword evidence="2" id="KW-1185">Reference proteome</keyword>
<comment type="caution">
    <text evidence="1">The sequence shown here is derived from an EMBL/GenBank/DDBJ whole genome shotgun (WGS) entry which is preliminary data.</text>
</comment>
<name>A0A5B7HGV0_PORTR</name>
<dbReference type="EMBL" id="VSRR010028938">
    <property type="protein sequence ID" value="MPC69146.1"/>
    <property type="molecule type" value="Genomic_DNA"/>
</dbReference>
<protein>
    <submittedName>
        <fullName evidence="1">Uncharacterized protein</fullName>
    </submittedName>
</protein>
<evidence type="ECO:0000313" key="1">
    <source>
        <dbReference type="EMBL" id="MPC69146.1"/>
    </source>
</evidence>
<accession>A0A5B7HGV0</accession>
<dbReference type="Proteomes" id="UP000324222">
    <property type="component" value="Unassembled WGS sequence"/>
</dbReference>
<sequence>MPLSRTLPRQALGR</sequence>
<proteinExistence type="predicted"/>
<organism evidence="1 2">
    <name type="scientific">Portunus trituberculatus</name>
    <name type="common">Swimming crab</name>
    <name type="synonym">Neptunus trituberculatus</name>
    <dbReference type="NCBI Taxonomy" id="210409"/>
    <lineage>
        <taxon>Eukaryota</taxon>
        <taxon>Metazoa</taxon>
        <taxon>Ecdysozoa</taxon>
        <taxon>Arthropoda</taxon>
        <taxon>Crustacea</taxon>
        <taxon>Multicrustacea</taxon>
        <taxon>Malacostraca</taxon>
        <taxon>Eumalacostraca</taxon>
        <taxon>Eucarida</taxon>
        <taxon>Decapoda</taxon>
        <taxon>Pleocyemata</taxon>
        <taxon>Brachyura</taxon>
        <taxon>Eubrachyura</taxon>
        <taxon>Portunoidea</taxon>
        <taxon>Portunidae</taxon>
        <taxon>Portuninae</taxon>
        <taxon>Portunus</taxon>
    </lineage>
</organism>
<evidence type="ECO:0000313" key="2">
    <source>
        <dbReference type="Proteomes" id="UP000324222"/>
    </source>
</evidence>